<gene>
    <name evidence="1" type="ORF">orf00283</name>
</gene>
<reference evidence="1" key="1">
    <citation type="journal article" date="2020" name="Sci. Adv.">
        <title>Virus-host coexistence in phytoplankton through the genomic lens.</title>
        <authorList>
            <person name="Yau S."/>
            <person name="Krasovec M."/>
            <person name="Benites L.F."/>
            <person name="Rombauts S."/>
            <person name="Groussin M."/>
            <person name="Vancaester E."/>
            <person name="Aury J.M."/>
            <person name="Derelle E."/>
            <person name="Desdevises Y."/>
            <person name="Escande M.L."/>
            <person name="Grimsley N."/>
            <person name="Guy J."/>
            <person name="Moreau H."/>
            <person name="Sanchez-Brosseau S."/>
            <person name="van de Peer Y."/>
            <person name="Vandepoele K."/>
            <person name="Gourbiere S."/>
            <person name="Piganeau G."/>
        </authorList>
    </citation>
    <scope>NUCLEOTIDE SEQUENCE</scope>
    <source>
        <strain evidence="1">OmV2</strain>
    </source>
</reference>
<evidence type="ECO:0008006" key="2">
    <source>
        <dbReference type="Google" id="ProtNLM"/>
    </source>
</evidence>
<sequence length="588" mass="63127">MLIVLFIVLLLCCSMLFGVGLYTYSDDTYSDDTIGPSVTPIYRFETVDGVPQYTEIVPSDCTGTEYVKKKSCHNRQTGDLLDGTANKCGDGVEEWILDPDASGYQTAIGNGTCESDFRPCNVVCDTPCEGATWIEGACIRDGVVLDGSETDKCGRGMRTYTLDENAPDYVASTGRGTCTKTYSSACDVECPQNAVAPPACVYSSTWQRSANGCVVSKEDRADPVGYDQDGWQESFKLALEAENCTGEKRLSEWETCRGPPTPVNCVGTWGENDGWGPCTGSCGTQPTQSRTYTHKPTAANGGVACAIADGVVETRNCGTIVTCPVDCEGRWIDVACPTACGTPASTVVKTWYTSTYPQGTGKACPTPDDPEAQKSCPATAACPSDCTGYWTDPPCPTACGTAASTVTKTWNVQNPAVGTGTCPSPSTKSCPATAACPSNCVGSWVANGNPYQTGSGGCSGRWTKTPQIYRITKARVGTGRACEAVHGATRELSRSHGKPPRCRFSDKRLKTNIKLYKKDYPDQGIDLYSYEWNDIATQLYGLSGSTIGFIADLLPPKYVDIDEHGYKYINGYPDDTMQQIVSFLDRQR</sequence>
<name>A0A6H1QVH2_9PHYC</name>
<accession>A0A6H1QVH2</accession>
<organism evidence="1">
    <name type="scientific">Ostreococcus mediterraneus virus 2</name>
    <dbReference type="NCBI Taxonomy" id="2726183"/>
    <lineage>
        <taxon>Viruses</taxon>
        <taxon>Varidnaviria</taxon>
        <taxon>Bamfordvirae</taxon>
        <taxon>Nucleocytoviricota</taxon>
        <taxon>Megaviricetes</taxon>
        <taxon>Algavirales</taxon>
        <taxon>Phycodnaviridae</taxon>
        <taxon>Prasinovirus</taxon>
    </lineage>
</organism>
<evidence type="ECO:0000313" key="1">
    <source>
        <dbReference type="EMBL" id="QIZ31247.1"/>
    </source>
</evidence>
<protein>
    <recommendedName>
        <fullName evidence="2">Thrombospondin type 1 domain protein</fullName>
    </recommendedName>
</protein>
<proteinExistence type="predicted"/>
<dbReference type="EMBL" id="MN688676">
    <property type="protein sequence ID" value="QIZ31247.1"/>
    <property type="molecule type" value="Genomic_DNA"/>
</dbReference>